<reference evidence="2 3" key="1">
    <citation type="submission" date="2020-07" db="EMBL/GenBank/DDBJ databases">
        <title>Moheibacter lacus sp. nov., a member of the family Flavobacteriaceae isolated from freshwater lake sediment.</title>
        <authorList>
            <person name="Liu Y."/>
        </authorList>
    </citation>
    <scope>NUCLEOTIDE SEQUENCE [LARGE SCALE GENOMIC DNA]</scope>
    <source>
        <strain evidence="2 3">BDHS18</strain>
    </source>
</reference>
<protein>
    <submittedName>
        <fullName evidence="2">Uncharacterized protein</fullName>
    </submittedName>
</protein>
<evidence type="ECO:0000313" key="2">
    <source>
        <dbReference type="EMBL" id="MBA5628158.1"/>
    </source>
</evidence>
<gene>
    <name evidence="2" type="ORF">HU137_00065</name>
</gene>
<keyword evidence="1" id="KW-0812">Transmembrane</keyword>
<evidence type="ECO:0000313" key="3">
    <source>
        <dbReference type="Proteomes" id="UP000552241"/>
    </source>
</evidence>
<keyword evidence="3" id="KW-1185">Reference proteome</keyword>
<dbReference type="Proteomes" id="UP000552241">
    <property type="component" value="Unassembled WGS sequence"/>
</dbReference>
<keyword evidence="1" id="KW-1133">Transmembrane helix</keyword>
<organism evidence="2 3">
    <name type="scientific">Moheibacter lacus</name>
    <dbReference type="NCBI Taxonomy" id="2745851"/>
    <lineage>
        <taxon>Bacteria</taxon>
        <taxon>Pseudomonadati</taxon>
        <taxon>Bacteroidota</taxon>
        <taxon>Flavobacteriia</taxon>
        <taxon>Flavobacteriales</taxon>
        <taxon>Weeksellaceae</taxon>
        <taxon>Moheibacter</taxon>
    </lineage>
</organism>
<feature type="transmembrane region" description="Helical" evidence="1">
    <location>
        <begin position="30"/>
        <end position="53"/>
    </location>
</feature>
<sequence length="65" mass="7372">MGNMIGLPMSALRARKKGKPYSDSSLLYEYGMIIAAIFIIPIALVVSFVKWIFGRPNIYFETNKE</sequence>
<dbReference type="RefSeq" id="WP_182041773.1">
    <property type="nucleotide sequence ID" value="NZ_JACDZE010000001.1"/>
</dbReference>
<name>A0A838ZFX2_9FLAO</name>
<comment type="caution">
    <text evidence="2">The sequence shown here is derived from an EMBL/GenBank/DDBJ whole genome shotgun (WGS) entry which is preliminary data.</text>
</comment>
<keyword evidence="1" id="KW-0472">Membrane</keyword>
<accession>A0A838ZFX2</accession>
<dbReference type="AlphaFoldDB" id="A0A838ZFX2"/>
<proteinExistence type="predicted"/>
<dbReference type="EMBL" id="JACDZE010000001">
    <property type="protein sequence ID" value="MBA5628158.1"/>
    <property type="molecule type" value="Genomic_DNA"/>
</dbReference>
<evidence type="ECO:0000256" key="1">
    <source>
        <dbReference type="SAM" id="Phobius"/>
    </source>
</evidence>